<comment type="similarity">
    <text evidence="1">Belongs to the short-chain dehydrogenases/reductases (SDR) family.</text>
</comment>
<dbReference type="InterPro" id="IPR002347">
    <property type="entry name" value="SDR_fam"/>
</dbReference>
<dbReference type="Pfam" id="PF00106">
    <property type="entry name" value="adh_short"/>
    <property type="match status" value="1"/>
</dbReference>
<evidence type="ECO:0000313" key="3">
    <source>
        <dbReference type="EMBL" id="GAH54472.1"/>
    </source>
</evidence>
<evidence type="ECO:0000256" key="1">
    <source>
        <dbReference type="ARBA" id="ARBA00006484"/>
    </source>
</evidence>
<dbReference type="AlphaFoldDB" id="X1GB95"/>
<dbReference type="GO" id="GO:0016614">
    <property type="term" value="F:oxidoreductase activity, acting on CH-OH group of donors"/>
    <property type="evidence" value="ECO:0007669"/>
    <property type="project" value="UniProtKB-ARBA"/>
</dbReference>
<dbReference type="PANTHER" id="PTHR48107">
    <property type="entry name" value="NADPH-DEPENDENT ALDEHYDE REDUCTASE-LIKE PROTEIN, CHLOROPLASTIC-RELATED"/>
    <property type="match status" value="1"/>
</dbReference>
<dbReference type="EMBL" id="BARU01020907">
    <property type="protein sequence ID" value="GAH54472.1"/>
    <property type="molecule type" value="Genomic_DNA"/>
</dbReference>
<comment type="caution">
    <text evidence="3">The sequence shown here is derived from an EMBL/GenBank/DDBJ whole genome shotgun (WGS) entry which is preliminary data.</text>
</comment>
<keyword evidence="2" id="KW-0560">Oxidoreductase</keyword>
<organism evidence="3">
    <name type="scientific">marine sediment metagenome</name>
    <dbReference type="NCBI Taxonomy" id="412755"/>
    <lineage>
        <taxon>unclassified sequences</taxon>
        <taxon>metagenomes</taxon>
        <taxon>ecological metagenomes</taxon>
    </lineage>
</organism>
<sequence>MSIPSFPLEGKVAIVTGARRGIGEAIALMFAEAGADVAICDIVVEDGLLIGRT</sequence>
<reference evidence="3" key="1">
    <citation type="journal article" date="2014" name="Front. Microbiol.">
        <title>High frequency of phylogenetically diverse reductive dehalogenase-homologous genes in deep subseafloor sedimentary metagenomes.</title>
        <authorList>
            <person name="Kawai M."/>
            <person name="Futagami T."/>
            <person name="Toyoda A."/>
            <person name="Takaki Y."/>
            <person name="Nishi S."/>
            <person name="Hori S."/>
            <person name="Arai W."/>
            <person name="Tsubouchi T."/>
            <person name="Morono Y."/>
            <person name="Uchiyama I."/>
            <person name="Ito T."/>
            <person name="Fujiyama A."/>
            <person name="Inagaki F."/>
            <person name="Takami H."/>
        </authorList>
    </citation>
    <scope>NUCLEOTIDE SEQUENCE</scope>
    <source>
        <strain evidence="3">Expedition CK06-06</strain>
    </source>
</reference>
<gene>
    <name evidence="3" type="ORF">S03H2_34281</name>
</gene>
<dbReference type="InterPro" id="IPR036291">
    <property type="entry name" value="NAD(P)-bd_dom_sf"/>
</dbReference>
<proteinExistence type="inferred from homology"/>
<dbReference type="PANTHER" id="PTHR48107:SF7">
    <property type="entry name" value="RE15974P"/>
    <property type="match status" value="1"/>
</dbReference>
<protein>
    <recommendedName>
        <fullName evidence="4">Short-chain dehydrogenase/reductase SDR</fullName>
    </recommendedName>
</protein>
<name>X1GB95_9ZZZZ</name>
<evidence type="ECO:0008006" key="4">
    <source>
        <dbReference type="Google" id="ProtNLM"/>
    </source>
</evidence>
<accession>X1GB95</accession>
<dbReference type="Gene3D" id="3.40.50.720">
    <property type="entry name" value="NAD(P)-binding Rossmann-like Domain"/>
    <property type="match status" value="1"/>
</dbReference>
<dbReference type="SUPFAM" id="SSF51735">
    <property type="entry name" value="NAD(P)-binding Rossmann-fold domains"/>
    <property type="match status" value="1"/>
</dbReference>
<evidence type="ECO:0000256" key="2">
    <source>
        <dbReference type="ARBA" id="ARBA00023002"/>
    </source>
</evidence>